<reference evidence="2" key="1">
    <citation type="submission" date="2016-03" db="EMBL/GenBank/DDBJ databases">
        <authorList>
            <person name="Sharma R."/>
            <person name="Simister A.R."/>
            <person name="Berg J.A."/>
            <person name="Jensen G.L."/>
            <person name="Keele B.R."/>
            <person name="Ward M.E.H."/>
            <person name="Breakwell D.P."/>
            <person name="Hope S."/>
            <person name="Grose J.H."/>
        </authorList>
    </citation>
    <scope>NUCLEOTIDE SEQUENCE [LARGE SCALE GENOMIC DNA]</scope>
</reference>
<dbReference type="Proteomes" id="UP000222975">
    <property type="component" value="Segment"/>
</dbReference>
<evidence type="ECO:0000313" key="2">
    <source>
        <dbReference type="Proteomes" id="UP000222975"/>
    </source>
</evidence>
<keyword evidence="2" id="KW-1185">Reference proteome</keyword>
<organism evidence="1 2">
    <name type="scientific">Erwinia phage vB_EamM_Simmy50</name>
    <dbReference type="NCBI Taxonomy" id="1815988"/>
    <lineage>
        <taxon>Viruses</taxon>
        <taxon>Duplodnaviria</taxon>
        <taxon>Heunggongvirae</taxon>
        <taxon>Uroviricota</taxon>
        <taxon>Caudoviricetes</taxon>
        <taxon>Chimalliviridae</taxon>
        <taxon>Agricanvirus</taxon>
        <taxon>Agricanvirus simmy50</taxon>
    </lineage>
</organism>
<accession>A0A173GCZ3</accession>
<protein>
    <submittedName>
        <fullName evidence="1">Uncharacterized protein</fullName>
    </submittedName>
</protein>
<sequence>MAEVIKRLPGMNHHPAHPGIWVPFKGYRLKDYYDIKLKTGEVYKCWYPNATAWSPRGELVEGQPGRVEDDDVVEIRLLPDEEITDRYWFKGEDRLKRNIDFFGDVLPEVITAEDGTVTFKPITRRVFDELVTSSWDGEKAIWLREDELSVEELKTRLWSEKGDIDPDSILGRSFTTYLTLLCTQAKYELELLEVPWKGSTFYMNLMSPTDYQREACLNAVIKLEELAAQKQADGRLPSTPYRGVTAAGRAAQRTVVTAAAHTLVSALDRKAIAGAKHMKGDRFVTKGEARVVDGQKLTGKQLRKLQKKQRRAERGTVE</sequence>
<evidence type="ECO:0000313" key="1">
    <source>
        <dbReference type="EMBL" id="ANH51517.1"/>
    </source>
</evidence>
<dbReference type="EMBL" id="KU886223">
    <property type="protein sequence ID" value="ANH51517.1"/>
    <property type="molecule type" value="Genomic_DNA"/>
</dbReference>
<proteinExistence type="predicted"/>
<name>A0A173GCZ3_9CAUD</name>
<gene>
    <name evidence="1" type="ORF">SIMMY50_55</name>
</gene>